<feature type="coiled-coil region" evidence="1">
    <location>
        <begin position="711"/>
        <end position="745"/>
    </location>
</feature>
<feature type="region of interest" description="Disordered" evidence="2">
    <location>
        <begin position="1"/>
        <end position="32"/>
    </location>
</feature>
<feature type="coiled-coil region" evidence="1">
    <location>
        <begin position="234"/>
        <end position="289"/>
    </location>
</feature>
<feature type="compositionally biased region" description="Basic and acidic residues" evidence="2">
    <location>
        <begin position="1129"/>
        <end position="1139"/>
    </location>
</feature>
<dbReference type="GO" id="GO:0009190">
    <property type="term" value="P:cyclic nucleotide biosynthetic process"/>
    <property type="evidence" value="ECO:0007669"/>
    <property type="project" value="InterPro"/>
</dbReference>
<evidence type="ECO:0000259" key="3">
    <source>
        <dbReference type="PROSITE" id="PS50125"/>
    </source>
</evidence>
<dbReference type="InterPro" id="IPR001054">
    <property type="entry name" value="A/G_cyclase"/>
</dbReference>
<accession>A0A0L0DN95</accession>
<evidence type="ECO:0000313" key="4">
    <source>
        <dbReference type="EMBL" id="KNC53784.1"/>
    </source>
</evidence>
<evidence type="ECO:0000313" key="5">
    <source>
        <dbReference type="Proteomes" id="UP000054408"/>
    </source>
</evidence>
<sequence length="1350" mass="149417">MNDSAARSQSRSRVRARAASPSDAQPVGPKRITPFEAAKLAKQVETLSRQIENTDAVVENQTHELAVASTTISELSSTVRALRKHIARLEESNSSGAGGAVASESLRSQLDQQRRQGQDLQSQLAPLRVLHSAVASHLLNAQLKIKALNAQVRSANDELCALQQAHAALAEENRQLHKQTDMAQARDAAYTTLLAEHAALLERMSELELGAENATLGAMARRADAFRNQLHLELEAKDDVISELELKLASAQRIRARFELALNEQAIEADTERQKLSQATKLIRNLESQNAQLRDPGMQAPMGRVALLFTDVQGSTRLWAADPENMSEALWAHNTVIRECLAEWQGYEVKTEGDAFMVAFADPRDAVACALRIQSALLDIAWSPKLLESDDAAEDYDADGVLVYCGFRVRMGIHIGEPVTRRDPTHHRMDYFGSVVNLAARVESKAQGGQVLISEETLAAIRPMDDLTIGMPAPLLPAGSSSAGGTHDVLDHAHIVPLGATELKGIPHPVTLFQVAANELAGRIFTAWGAMNDEDPSPPVELMTPEVDSIALSVVVPSGSSHTLALPTACSHSELLPTEAALVPSQIQASLTAAEARIQDLEDELERTQVVKQGTSARLVDLTQEAKDTRESTAELQERLVVAERARAKAAARGEILESQLANASDDARHDAEMAKTRIAALEGSLEESKVSLQQASDAHAAAAAEAVSLGVQLEDVRRQARMQVERLELEVERCRRRESQLTDELAVARTDADRRADEYRTRELAWQADLDELRTTERACRIAAEDLAHNVEAKLRRTEAALSSAEQRRDELEASSHKLLETQWMMAAKDRELEFKLNELVTKDRKLKELMQELGTNEQALSDARRELADAKRKLASNEQSLADARRELADAKRELAHNEQALADFRREFDDTRQELSTRDQALADSRRELDDTRQKLSTRDQALADSRRELDDTRQEFQARTRELAWQADLDELRTTERACRIAAEDLAHNVEAKLRRTEAALSSAEQRRDELEASSHKLLETQWMMAAKDRELEFKLNELVTKDRKLKELMQELGTNEQALSDARRELADAKRKLASNEQSLADARRELADAKRELAHNEQALADFRREFDDTRQELSTRDQALADSRRELDDTRQELSTSDQALADSRRELDDAKRELTAKEQTLAGVRSELVLAMDMNLQLEADAWQAPPPENELAINAANERASQAEAELALCQNELAKARKAQMSLTVDDKSQSALQSTISALSNSLALLQNQLASASAAETAARRSEAAARAAEHDARKEASDARQELKLVRQNMLAAEALGESRAACATGELEDEIKLLRAERTWLLDELEIARVKAGLPL</sequence>
<feature type="compositionally biased region" description="Basic and acidic residues" evidence="2">
    <location>
        <begin position="927"/>
        <end position="941"/>
    </location>
</feature>
<feature type="coiled-coil region" evidence="1">
    <location>
        <begin position="591"/>
        <end position="646"/>
    </location>
</feature>
<feature type="region of interest" description="Disordered" evidence="2">
    <location>
        <begin position="91"/>
        <end position="118"/>
    </location>
</feature>
<feature type="region of interest" description="Disordered" evidence="2">
    <location>
        <begin position="915"/>
        <end position="957"/>
    </location>
</feature>
<reference evidence="4 5" key="1">
    <citation type="submission" date="2010-05" db="EMBL/GenBank/DDBJ databases">
        <title>The Genome Sequence of Thecamonas trahens ATCC 50062.</title>
        <authorList>
            <consortium name="The Broad Institute Genome Sequencing Platform"/>
            <person name="Russ C."/>
            <person name="Cuomo C."/>
            <person name="Shea T."/>
            <person name="Young S.K."/>
            <person name="Zeng Q."/>
            <person name="Koehrsen M."/>
            <person name="Haas B."/>
            <person name="Borodovsky M."/>
            <person name="Guigo R."/>
            <person name="Alvarado L."/>
            <person name="Berlin A."/>
            <person name="Bochicchio J."/>
            <person name="Borenstein D."/>
            <person name="Chapman S."/>
            <person name="Chen Z."/>
            <person name="Freedman E."/>
            <person name="Gellesch M."/>
            <person name="Goldberg J."/>
            <person name="Griggs A."/>
            <person name="Gujja S."/>
            <person name="Heilman E."/>
            <person name="Heiman D."/>
            <person name="Hepburn T."/>
            <person name="Howarth C."/>
            <person name="Jen D."/>
            <person name="Larson L."/>
            <person name="Mehta T."/>
            <person name="Park D."/>
            <person name="Pearson M."/>
            <person name="Roberts A."/>
            <person name="Saif S."/>
            <person name="Shenoy N."/>
            <person name="Sisk P."/>
            <person name="Stolte C."/>
            <person name="Sykes S."/>
            <person name="Thomson T."/>
            <person name="Walk T."/>
            <person name="White J."/>
            <person name="Yandava C."/>
            <person name="Burger G."/>
            <person name="Gray M.W."/>
            <person name="Holland P.W.H."/>
            <person name="King N."/>
            <person name="Lang F.B.F."/>
            <person name="Roger A.J."/>
            <person name="Ruiz-Trillo I."/>
            <person name="Lander E."/>
            <person name="Nusbaum C."/>
        </authorList>
    </citation>
    <scope>NUCLEOTIDE SEQUENCE [LARGE SCALE GENOMIC DNA]</scope>
    <source>
        <strain evidence="4 5">ATCC 50062</strain>
    </source>
</reference>
<feature type="compositionally biased region" description="Low complexity" evidence="2">
    <location>
        <begin position="92"/>
        <end position="111"/>
    </location>
</feature>
<feature type="domain" description="Guanylate cyclase" evidence="3">
    <location>
        <begin position="306"/>
        <end position="443"/>
    </location>
</feature>
<keyword evidence="1" id="KW-0175">Coiled coil</keyword>
<dbReference type="PANTHER" id="PTHR43081:SF1">
    <property type="entry name" value="ADENYLATE CYCLASE, TERMINAL-DIFFERENTIATION SPECIFIC"/>
    <property type="match status" value="1"/>
</dbReference>
<feature type="coiled-coil region" evidence="1">
    <location>
        <begin position="1202"/>
        <end position="1309"/>
    </location>
</feature>
<feature type="compositionally biased region" description="Basic and acidic residues" evidence="2">
    <location>
        <begin position="948"/>
        <end position="957"/>
    </location>
</feature>
<dbReference type="PANTHER" id="PTHR43081">
    <property type="entry name" value="ADENYLATE CYCLASE, TERMINAL-DIFFERENTIATION SPECIFIC-RELATED"/>
    <property type="match status" value="1"/>
</dbReference>
<dbReference type="InterPro" id="IPR050697">
    <property type="entry name" value="Adenylyl/Guanylyl_Cyclase_3/4"/>
</dbReference>
<dbReference type="EMBL" id="GL349482">
    <property type="protein sequence ID" value="KNC53784.1"/>
    <property type="molecule type" value="Genomic_DNA"/>
</dbReference>
<dbReference type="GeneID" id="25567954"/>
<dbReference type="Pfam" id="PF00211">
    <property type="entry name" value="Guanylate_cyc"/>
    <property type="match status" value="1"/>
</dbReference>
<organism evidence="4 5">
    <name type="scientific">Thecamonas trahens ATCC 50062</name>
    <dbReference type="NCBI Taxonomy" id="461836"/>
    <lineage>
        <taxon>Eukaryota</taxon>
        <taxon>Apusozoa</taxon>
        <taxon>Apusomonadida</taxon>
        <taxon>Apusomonadidae</taxon>
        <taxon>Thecamonas</taxon>
    </lineage>
</organism>
<dbReference type="PROSITE" id="PS50125">
    <property type="entry name" value="GUANYLATE_CYCLASE_2"/>
    <property type="match status" value="1"/>
</dbReference>
<protein>
    <submittedName>
        <fullName evidence="4">Adenylate/guanylate cyclase</fullName>
    </submittedName>
</protein>
<dbReference type="SUPFAM" id="SSF55073">
    <property type="entry name" value="Nucleotide cyclase"/>
    <property type="match status" value="1"/>
</dbReference>
<dbReference type="InterPro" id="IPR029787">
    <property type="entry name" value="Nucleotide_cyclase"/>
</dbReference>
<evidence type="ECO:0000256" key="2">
    <source>
        <dbReference type="SAM" id="MobiDB-lite"/>
    </source>
</evidence>
<keyword evidence="5" id="KW-1185">Reference proteome</keyword>
<evidence type="ECO:0000256" key="1">
    <source>
        <dbReference type="SAM" id="Coils"/>
    </source>
</evidence>
<gene>
    <name evidence="4" type="ORF">AMSG_09503</name>
</gene>
<dbReference type="Gene3D" id="3.30.70.1230">
    <property type="entry name" value="Nucleotide cyclase"/>
    <property type="match status" value="1"/>
</dbReference>
<name>A0A0L0DN95_THETB</name>
<dbReference type="GO" id="GO:0035556">
    <property type="term" value="P:intracellular signal transduction"/>
    <property type="evidence" value="ECO:0007669"/>
    <property type="project" value="InterPro"/>
</dbReference>
<dbReference type="RefSeq" id="XP_013754346.1">
    <property type="nucleotide sequence ID" value="XM_013898892.1"/>
</dbReference>
<feature type="region of interest" description="Disordered" evidence="2">
    <location>
        <begin position="1115"/>
        <end position="1152"/>
    </location>
</feature>
<dbReference type="OrthoDB" id="2021138at2759"/>
<dbReference type="CDD" id="cd07302">
    <property type="entry name" value="CHD"/>
    <property type="match status" value="1"/>
</dbReference>
<dbReference type="STRING" id="461836.A0A0L0DN95"/>
<proteinExistence type="predicted"/>
<dbReference type="SMART" id="SM00044">
    <property type="entry name" value="CYCc"/>
    <property type="match status" value="1"/>
</dbReference>
<dbReference type="Proteomes" id="UP000054408">
    <property type="component" value="Unassembled WGS sequence"/>
</dbReference>
<dbReference type="eggNOG" id="KOG0618">
    <property type="taxonomic scope" value="Eukaryota"/>
</dbReference>